<name>A0A5A7PNH7_STRAF</name>
<reference evidence="2" key="1">
    <citation type="journal article" date="2019" name="Curr. Biol.">
        <title>Genome Sequence of Striga asiatica Provides Insight into the Evolution of Plant Parasitism.</title>
        <authorList>
            <person name="Yoshida S."/>
            <person name="Kim S."/>
            <person name="Wafula E.K."/>
            <person name="Tanskanen J."/>
            <person name="Kim Y.M."/>
            <person name="Honaas L."/>
            <person name="Yang Z."/>
            <person name="Spallek T."/>
            <person name="Conn C.E."/>
            <person name="Ichihashi Y."/>
            <person name="Cheong K."/>
            <person name="Cui S."/>
            <person name="Der J.P."/>
            <person name="Gundlach H."/>
            <person name="Jiao Y."/>
            <person name="Hori C."/>
            <person name="Ishida J.K."/>
            <person name="Kasahara H."/>
            <person name="Kiba T."/>
            <person name="Kim M.S."/>
            <person name="Koo N."/>
            <person name="Laohavisit A."/>
            <person name="Lee Y.H."/>
            <person name="Lumba S."/>
            <person name="McCourt P."/>
            <person name="Mortimer J.C."/>
            <person name="Mutuku J.M."/>
            <person name="Nomura T."/>
            <person name="Sasaki-Sekimoto Y."/>
            <person name="Seto Y."/>
            <person name="Wang Y."/>
            <person name="Wakatake T."/>
            <person name="Sakakibara H."/>
            <person name="Demura T."/>
            <person name="Yamaguchi S."/>
            <person name="Yoneyama K."/>
            <person name="Manabe R.I."/>
            <person name="Nelson D.C."/>
            <person name="Schulman A.H."/>
            <person name="Timko M.P."/>
            <person name="dePamphilis C.W."/>
            <person name="Choi D."/>
            <person name="Shirasu K."/>
        </authorList>
    </citation>
    <scope>NUCLEOTIDE SEQUENCE [LARGE SCALE GENOMIC DNA]</scope>
    <source>
        <strain evidence="2">cv. UVA1</strain>
    </source>
</reference>
<protein>
    <submittedName>
        <fullName evidence="1">Tetratricopeptide repeat protein</fullName>
    </submittedName>
</protein>
<sequence>MLNSSTSESSSSSNDSFVCLPTPFFCCGIPAAPGFLAGPRVGGGWTAICSSSSSSKSSPSLDILSQFEFVGSNRQCALAEGRPKKAMGRRLGGSDASRSRNVTPLNHIIIMCERMTSNLTCRQDNVQDRDMHELSLGFLQLHYSIATRNLSTENPLSKNITISLTSF</sequence>
<evidence type="ECO:0000313" key="1">
    <source>
        <dbReference type="EMBL" id="GER34042.1"/>
    </source>
</evidence>
<dbReference type="AlphaFoldDB" id="A0A5A7PNH7"/>
<keyword evidence="2" id="KW-1185">Reference proteome</keyword>
<accession>A0A5A7PNH7</accession>
<dbReference type="EMBL" id="BKCP01004849">
    <property type="protein sequence ID" value="GER34042.1"/>
    <property type="molecule type" value="Genomic_DNA"/>
</dbReference>
<proteinExistence type="predicted"/>
<dbReference type="Proteomes" id="UP000325081">
    <property type="component" value="Unassembled WGS sequence"/>
</dbReference>
<evidence type="ECO:0000313" key="2">
    <source>
        <dbReference type="Proteomes" id="UP000325081"/>
    </source>
</evidence>
<gene>
    <name evidence="1" type="ORF">STAS_10231</name>
</gene>
<comment type="caution">
    <text evidence="1">The sequence shown here is derived from an EMBL/GenBank/DDBJ whole genome shotgun (WGS) entry which is preliminary data.</text>
</comment>
<organism evidence="1 2">
    <name type="scientific">Striga asiatica</name>
    <name type="common">Asiatic witchweed</name>
    <name type="synonym">Buchnera asiatica</name>
    <dbReference type="NCBI Taxonomy" id="4170"/>
    <lineage>
        <taxon>Eukaryota</taxon>
        <taxon>Viridiplantae</taxon>
        <taxon>Streptophyta</taxon>
        <taxon>Embryophyta</taxon>
        <taxon>Tracheophyta</taxon>
        <taxon>Spermatophyta</taxon>
        <taxon>Magnoliopsida</taxon>
        <taxon>eudicotyledons</taxon>
        <taxon>Gunneridae</taxon>
        <taxon>Pentapetalae</taxon>
        <taxon>asterids</taxon>
        <taxon>lamiids</taxon>
        <taxon>Lamiales</taxon>
        <taxon>Orobanchaceae</taxon>
        <taxon>Buchnereae</taxon>
        <taxon>Striga</taxon>
    </lineage>
</organism>